<dbReference type="InterPro" id="IPR009959">
    <property type="entry name" value="Cyclase_SnoaL-like"/>
</dbReference>
<evidence type="ECO:0000313" key="2">
    <source>
        <dbReference type="EMBL" id="GAA0432924.1"/>
    </source>
</evidence>
<feature type="signal peptide" evidence="1">
    <location>
        <begin position="1"/>
        <end position="23"/>
    </location>
</feature>
<evidence type="ECO:0000313" key="3">
    <source>
        <dbReference type="Proteomes" id="UP001500879"/>
    </source>
</evidence>
<reference evidence="2 3" key="1">
    <citation type="journal article" date="2019" name="Int. J. Syst. Evol. Microbiol.">
        <title>The Global Catalogue of Microorganisms (GCM) 10K type strain sequencing project: providing services to taxonomists for standard genome sequencing and annotation.</title>
        <authorList>
            <consortium name="The Broad Institute Genomics Platform"/>
            <consortium name="The Broad Institute Genome Sequencing Center for Infectious Disease"/>
            <person name="Wu L."/>
            <person name="Ma J."/>
        </authorList>
    </citation>
    <scope>NUCLEOTIDE SEQUENCE [LARGE SCALE GENOMIC DNA]</scope>
    <source>
        <strain evidence="2 3">JCM 4788</strain>
    </source>
</reference>
<evidence type="ECO:0008006" key="4">
    <source>
        <dbReference type="Google" id="ProtNLM"/>
    </source>
</evidence>
<dbReference type="SUPFAM" id="SSF54427">
    <property type="entry name" value="NTF2-like"/>
    <property type="match status" value="1"/>
</dbReference>
<dbReference type="PANTHER" id="PTHR38436">
    <property type="entry name" value="POLYKETIDE CYCLASE SNOAL-LIKE DOMAIN"/>
    <property type="match status" value="1"/>
</dbReference>
<name>A0ABN0Z596_9ACTN</name>
<dbReference type="Gene3D" id="3.10.450.50">
    <property type="match status" value="1"/>
</dbReference>
<dbReference type="PANTHER" id="PTHR38436:SF1">
    <property type="entry name" value="ESTER CYCLASE"/>
    <property type="match status" value="1"/>
</dbReference>
<organism evidence="2 3">
    <name type="scientific">Streptomyces luteireticuli</name>
    <dbReference type="NCBI Taxonomy" id="173858"/>
    <lineage>
        <taxon>Bacteria</taxon>
        <taxon>Bacillati</taxon>
        <taxon>Actinomycetota</taxon>
        <taxon>Actinomycetes</taxon>
        <taxon>Kitasatosporales</taxon>
        <taxon>Streptomycetaceae</taxon>
        <taxon>Streptomyces</taxon>
    </lineage>
</organism>
<comment type="caution">
    <text evidence="2">The sequence shown here is derived from an EMBL/GenBank/DDBJ whole genome shotgun (WGS) entry which is preliminary data.</text>
</comment>
<dbReference type="RefSeq" id="WP_344031680.1">
    <property type="nucleotide sequence ID" value="NZ_BAAABX010000071.1"/>
</dbReference>
<keyword evidence="3" id="KW-1185">Reference proteome</keyword>
<dbReference type="EMBL" id="BAAABX010000071">
    <property type="protein sequence ID" value="GAA0432924.1"/>
    <property type="molecule type" value="Genomic_DNA"/>
</dbReference>
<keyword evidence="1" id="KW-0732">Signal</keyword>
<feature type="chain" id="PRO_5045826455" description="Ester cyclase" evidence="1">
    <location>
        <begin position="24"/>
        <end position="207"/>
    </location>
</feature>
<gene>
    <name evidence="2" type="ORF">GCM10010357_63080</name>
</gene>
<accession>A0ABN0Z596</accession>
<dbReference type="Proteomes" id="UP001500879">
    <property type="component" value="Unassembled WGS sequence"/>
</dbReference>
<dbReference type="Pfam" id="PF07366">
    <property type="entry name" value="SnoaL"/>
    <property type="match status" value="1"/>
</dbReference>
<sequence>MFTRTIALGAAVACLVAGGIATAAVRTTPVRTTPARTTDTWPGRLVDPSPGLVRPRALTVDRSLGERRAALEVRLAQRLYTFWNTGDRTYLRAAISPHFKDNTLPAGRPQGPAGPVFASKRFRTAVPDLTCELSDVLITGDKITARLVFRGHFTGTLDGVRGRGQKIGFNALDIQHVGTDRITEDWHIEDNGTLSRQMNNGGVNKGG</sequence>
<protein>
    <recommendedName>
        <fullName evidence="4">Ester cyclase</fullName>
    </recommendedName>
</protein>
<dbReference type="InterPro" id="IPR032710">
    <property type="entry name" value="NTF2-like_dom_sf"/>
</dbReference>
<evidence type="ECO:0000256" key="1">
    <source>
        <dbReference type="SAM" id="SignalP"/>
    </source>
</evidence>
<proteinExistence type="predicted"/>